<keyword evidence="2" id="KW-1185">Reference proteome</keyword>
<proteinExistence type="predicted"/>
<dbReference type="Proteomes" id="UP001498476">
    <property type="component" value="Unassembled WGS sequence"/>
</dbReference>
<dbReference type="EMBL" id="JAZAVJ010000016">
    <property type="protein sequence ID" value="KAK7422414.1"/>
    <property type="molecule type" value="Genomic_DNA"/>
</dbReference>
<reference evidence="1 2" key="1">
    <citation type="journal article" date="2025" name="Microbiol. Resour. Announc.">
        <title>Draft genome sequences for Neonectria magnoliae and Neonectria punicea, canker pathogens of Liriodendron tulipifera and Acer saccharum in West Virginia.</title>
        <authorList>
            <person name="Petronek H.M."/>
            <person name="Kasson M.T."/>
            <person name="Metheny A.M."/>
            <person name="Stauder C.M."/>
            <person name="Lovett B."/>
            <person name="Lynch S.C."/>
            <person name="Garnas J.R."/>
            <person name="Kasson L.R."/>
            <person name="Stajich J.E."/>
        </authorList>
    </citation>
    <scope>NUCLEOTIDE SEQUENCE [LARGE SCALE GENOMIC DNA]</scope>
    <source>
        <strain evidence="1 2">NRRL 64653</strain>
    </source>
</reference>
<protein>
    <submittedName>
        <fullName evidence="1">Uncharacterized protein</fullName>
    </submittedName>
</protein>
<name>A0ABR1HN61_9HYPO</name>
<accession>A0ABR1HN61</accession>
<comment type="caution">
    <text evidence="1">The sequence shown here is derived from an EMBL/GenBank/DDBJ whole genome shotgun (WGS) entry which is preliminary data.</text>
</comment>
<evidence type="ECO:0000313" key="2">
    <source>
        <dbReference type="Proteomes" id="UP001498476"/>
    </source>
</evidence>
<organism evidence="1 2">
    <name type="scientific">Neonectria punicea</name>
    <dbReference type="NCBI Taxonomy" id="979145"/>
    <lineage>
        <taxon>Eukaryota</taxon>
        <taxon>Fungi</taxon>
        <taxon>Dikarya</taxon>
        <taxon>Ascomycota</taxon>
        <taxon>Pezizomycotina</taxon>
        <taxon>Sordariomycetes</taxon>
        <taxon>Hypocreomycetidae</taxon>
        <taxon>Hypocreales</taxon>
        <taxon>Nectriaceae</taxon>
        <taxon>Neonectria</taxon>
    </lineage>
</organism>
<gene>
    <name evidence="1" type="ORF">QQX98_001693</name>
</gene>
<sequence length="297" mass="34379">MRGVASRNWKQELDSLPAADRINFWTGLAYTMPNAWVCARCCKLHLIYMKASDIAPDTPQSRSWLSSSTCYADRPALSQYGYFGYSEAYYEVRHRHVQLALKHSRLGIKGRHLQMLLAQWQSKPSQFNKNLHWAQPKIVDDRFLLRERHTVAGDQEPLSRRSIGWTTIGLTALWFCPHLVLTPIWGEDELPSADFDWQAFHPSIEFENSVAQAFANAGTEFDGCCNHCFTDYSVLVSRSRRAVTFQIWRDFGTHDSPENWTWRSQVKVEGINDAYNAYKTWDRVSGSVREQFEKSQN</sequence>
<evidence type="ECO:0000313" key="1">
    <source>
        <dbReference type="EMBL" id="KAK7422414.1"/>
    </source>
</evidence>